<dbReference type="RefSeq" id="WP_021297827.1">
    <property type="nucleotide sequence ID" value="NZ_AURB01000164.1"/>
</dbReference>
<dbReference type="Pfam" id="PF18075">
    <property type="entry name" value="FtsX_ECD"/>
    <property type="match status" value="1"/>
</dbReference>
<dbReference type="PIRSF" id="PIRSF003097">
    <property type="entry name" value="FtsX"/>
    <property type="match status" value="1"/>
</dbReference>
<evidence type="ECO:0000256" key="10">
    <source>
        <dbReference type="PIRNR" id="PIRNR003097"/>
    </source>
</evidence>
<reference evidence="14" key="1">
    <citation type="journal article" date="2022" name="G3 (Bethesda)">
        <title>Unveiling the complete genome sequence of Alicyclobacillus acidoterrestris DSM 3922T, a taint-producing strain.</title>
        <authorList>
            <person name="Leonardo I.C."/>
            <person name="Barreto Crespo M.T."/>
            <person name="Gaspar F.B."/>
        </authorList>
    </citation>
    <scope>NUCLEOTIDE SEQUENCE [LARGE SCALE GENOMIC DNA]</scope>
    <source>
        <strain evidence="14">DSM 3922</strain>
    </source>
</reference>
<evidence type="ECO:0000256" key="9">
    <source>
        <dbReference type="ARBA" id="ARBA00023306"/>
    </source>
</evidence>
<dbReference type="STRING" id="1356854.N007_01130"/>
<dbReference type="AlphaFoldDB" id="T0BR02"/>
<dbReference type="EMBL" id="CP080467">
    <property type="protein sequence ID" value="UNO49766.1"/>
    <property type="molecule type" value="Genomic_DNA"/>
</dbReference>
<evidence type="ECO:0000256" key="5">
    <source>
        <dbReference type="ARBA" id="ARBA00022618"/>
    </source>
</evidence>
<dbReference type="GO" id="GO:0005886">
    <property type="term" value="C:plasma membrane"/>
    <property type="evidence" value="ECO:0007669"/>
    <property type="project" value="UniProtKB-SubCell"/>
</dbReference>
<evidence type="ECO:0000256" key="4">
    <source>
        <dbReference type="ARBA" id="ARBA00022475"/>
    </source>
</evidence>
<dbReference type="InterPro" id="IPR058204">
    <property type="entry name" value="FtsX_firmicutes-type"/>
</dbReference>
<dbReference type="InterPro" id="IPR004513">
    <property type="entry name" value="FtsX"/>
</dbReference>
<keyword evidence="6" id="KW-0812">Transmembrane</keyword>
<evidence type="ECO:0000256" key="6">
    <source>
        <dbReference type="ARBA" id="ARBA00022692"/>
    </source>
</evidence>
<dbReference type="Proteomes" id="UP000829401">
    <property type="component" value="Chromosome"/>
</dbReference>
<gene>
    <name evidence="13" type="primary">ftsX</name>
    <name evidence="13" type="ORF">K1I37_04450</name>
</gene>
<evidence type="ECO:0000313" key="14">
    <source>
        <dbReference type="Proteomes" id="UP000829401"/>
    </source>
</evidence>
<feature type="domain" description="FtsX extracellular" evidence="12">
    <location>
        <begin position="60"/>
        <end position="152"/>
    </location>
</feature>
<sequence length="297" mass="33109">MDMMSKILRHLREGFRNVLRNGWMTFASVSAVTVTLAVLGLTLILAMNAQQMSKYVTNQVQVQAYMHPSASEQAGEQLAQKLRSMPDIASVQVISKEAGMNEMKQEFGQYQDILEQYKSSPLPVQLVIKAKDPSKTLQVANEVRHMPDIDTVQDGKSYVKSLFRTVSVLRTIGIVFVIALLVTSMFLISNTIRMTIFSRRREIEIMKLVGAANWFIRWPFIVEGMLIGVFGAVVPLVILGYGYHVVYDRIHDIPLILSINLVSSGALIAKLAVVLLGIGILLGVWGGVMSVRKFLRV</sequence>
<keyword evidence="4 10" id="KW-1003">Cell membrane</keyword>
<dbReference type="NCBIfam" id="NF038347">
    <property type="entry name" value="FtsX_Gpos"/>
    <property type="match status" value="1"/>
</dbReference>
<keyword evidence="9 10" id="KW-0131">Cell cycle</keyword>
<dbReference type="Gene3D" id="3.30.70.3040">
    <property type="match status" value="1"/>
</dbReference>
<dbReference type="PANTHER" id="PTHR47755">
    <property type="entry name" value="CELL DIVISION PROTEIN FTSX"/>
    <property type="match status" value="1"/>
</dbReference>
<evidence type="ECO:0000256" key="1">
    <source>
        <dbReference type="ARBA" id="ARBA00004651"/>
    </source>
</evidence>
<keyword evidence="7" id="KW-1133">Transmembrane helix</keyword>
<keyword evidence="5 10" id="KW-0132">Cell division</keyword>
<dbReference type="GO" id="GO:0051301">
    <property type="term" value="P:cell division"/>
    <property type="evidence" value="ECO:0007669"/>
    <property type="project" value="UniProtKB-KW"/>
</dbReference>
<organism evidence="13 14">
    <name type="scientific">Alicyclobacillus acidoterrestris (strain ATCC 49025 / DSM 3922 / CIP 106132 / NCIMB 13137 / GD3B)</name>
    <dbReference type="NCBI Taxonomy" id="1356854"/>
    <lineage>
        <taxon>Bacteria</taxon>
        <taxon>Bacillati</taxon>
        <taxon>Bacillota</taxon>
        <taxon>Bacilli</taxon>
        <taxon>Bacillales</taxon>
        <taxon>Alicyclobacillaceae</taxon>
        <taxon>Alicyclobacillus</taxon>
    </lineage>
</organism>
<evidence type="ECO:0000259" key="12">
    <source>
        <dbReference type="Pfam" id="PF18075"/>
    </source>
</evidence>
<dbReference type="InterPro" id="IPR003838">
    <property type="entry name" value="ABC3_permease_C"/>
</dbReference>
<evidence type="ECO:0000313" key="13">
    <source>
        <dbReference type="EMBL" id="UNO49766.1"/>
    </source>
</evidence>
<comment type="subcellular location">
    <subcellularLocation>
        <location evidence="1">Cell membrane</location>
        <topology evidence="1">Multi-pass membrane protein</topology>
    </subcellularLocation>
</comment>
<dbReference type="KEGG" id="aaco:K1I37_04450"/>
<comment type="similarity">
    <text evidence="2 10">Belongs to the ABC-4 integral membrane protein family. FtsX subfamily.</text>
</comment>
<feature type="domain" description="ABC3 transporter permease C-terminal" evidence="11">
    <location>
        <begin position="174"/>
        <end position="293"/>
    </location>
</feature>
<evidence type="ECO:0000256" key="7">
    <source>
        <dbReference type="ARBA" id="ARBA00022989"/>
    </source>
</evidence>
<evidence type="ECO:0000256" key="2">
    <source>
        <dbReference type="ARBA" id="ARBA00007379"/>
    </source>
</evidence>
<accession>T0BR02</accession>
<keyword evidence="8 10" id="KW-0472">Membrane</keyword>
<evidence type="ECO:0000256" key="8">
    <source>
        <dbReference type="ARBA" id="ARBA00023136"/>
    </source>
</evidence>
<evidence type="ECO:0000256" key="3">
    <source>
        <dbReference type="ARBA" id="ARBA00021907"/>
    </source>
</evidence>
<dbReference type="PANTHER" id="PTHR47755:SF1">
    <property type="entry name" value="CELL DIVISION PROTEIN FTSX"/>
    <property type="match status" value="1"/>
</dbReference>
<name>T0BR02_ALIAG</name>
<evidence type="ECO:0000259" key="11">
    <source>
        <dbReference type="Pfam" id="PF02687"/>
    </source>
</evidence>
<dbReference type="eggNOG" id="COG2177">
    <property type="taxonomic scope" value="Bacteria"/>
</dbReference>
<dbReference type="Pfam" id="PF02687">
    <property type="entry name" value="FtsX"/>
    <property type="match status" value="1"/>
</dbReference>
<dbReference type="InterPro" id="IPR040690">
    <property type="entry name" value="FtsX_ECD"/>
</dbReference>
<accession>A0A9E6ZMK4</accession>
<keyword evidence="14" id="KW-1185">Reference proteome</keyword>
<protein>
    <recommendedName>
        <fullName evidence="3 10">Cell division protein FtsX</fullName>
    </recommendedName>
</protein>
<comment type="function">
    <text evidence="10">Part of the ABC transporter FtsEX involved in asymmetric cellular division facilitating the initiation of sporulation.</text>
</comment>
<proteinExistence type="inferred from homology"/>